<organism evidence="13 14">
    <name type="scientific">Pseudomonas moraviensis</name>
    <dbReference type="NCBI Taxonomy" id="321662"/>
    <lineage>
        <taxon>Bacteria</taxon>
        <taxon>Pseudomonadati</taxon>
        <taxon>Pseudomonadota</taxon>
        <taxon>Gammaproteobacteria</taxon>
        <taxon>Pseudomonadales</taxon>
        <taxon>Pseudomonadaceae</taxon>
        <taxon>Pseudomonas</taxon>
    </lineage>
</organism>
<dbReference type="InterPro" id="IPR013655">
    <property type="entry name" value="PAS_fold_3"/>
</dbReference>
<evidence type="ECO:0000256" key="2">
    <source>
        <dbReference type="ARBA" id="ARBA00022475"/>
    </source>
</evidence>
<evidence type="ECO:0000256" key="5">
    <source>
        <dbReference type="ARBA" id="ARBA00022777"/>
    </source>
</evidence>
<dbReference type="InterPro" id="IPR001610">
    <property type="entry name" value="PAC"/>
</dbReference>
<dbReference type="PANTHER" id="PTHR32089">
    <property type="entry name" value="METHYL-ACCEPTING CHEMOTAXIS PROTEIN MCPB"/>
    <property type="match status" value="1"/>
</dbReference>
<dbReference type="SMART" id="SM00283">
    <property type="entry name" value="MA"/>
    <property type="match status" value="1"/>
</dbReference>
<evidence type="ECO:0000256" key="10">
    <source>
        <dbReference type="SAM" id="Coils"/>
    </source>
</evidence>
<dbReference type="Pfam" id="PF00015">
    <property type="entry name" value="MCPsignal"/>
    <property type="match status" value="1"/>
</dbReference>
<dbReference type="InterPro" id="IPR035965">
    <property type="entry name" value="PAS-like_dom_sf"/>
</dbReference>
<keyword evidence="4" id="KW-0812">Transmembrane</keyword>
<dbReference type="PROSITE" id="PS50113">
    <property type="entry name" value="PAC"/>
    <property type="match status" value="1"/>
</dbReference>
<evidence type="ECO:0000256" key="1">
    <source>
        <dbReference type="ARBA" id="ARBA00004236"/>
    </source>
</evidence>
<feature type="coiled-coil region" evidence="10">
    <location>
        <begin position="3"/>
        <end position="30"/>
    </location>
</feature>
<keyword evidence="5" id="KW-0808">Transferase</keyword>
<evidence type="ECO:0000256" key="6">
    <source>
        <dbReference type="ARBA" id="ARBA00022989"/>
    </source>
</evidence>
<evidence type="ECO:0000256" key="3">
    <source>
        <dbReference type="ARBA" id="ARBA00022481"/>
    </source>
</evidence>
<keyword evidence="6" id="KW-1133">Transmembrane helix</keyword>
<name>A0A423NER9_9PSED</name>
<dbReference type="InterPro" id="IPR000700">
    <property type="entry name" value="PAS-assoc_C"/>
</dbReference>
<dbReference type="Gene3D" id="3.30.450.20">
    <property type="entry name" value="PAS domain"/>
    <property type="match status" value="2"/>
</dbReference>
<feature type="domain" description="Methyl-accepting transducer" evidence="11">
    <location>
        <begin position="240"/>
        <end position="438"/>
    </location>
</feature>
<dbReference type="GO" id="GO:0006935">
    <property type="term" value="P:chemotaxis"/>
    <property type="evidence" value="ECO:0007669"/>
    <property type="project" value="UniProtKB-ARBA"/>
</dbReference>
<keyword evidence="5" id="KW-0418">Kinase</keyword>
<dbReference type="Pfam" id="PF08447">
    <property type="entry name" value="PAS_3"/>
    <property type="match status" value="1"/>
</dbReference>
<comment type="caution">
    <text evidence="13">The sequence shown here is derived from an EMBL/GenBank/DDBJ whole genome shotgun (WGS) entry which is preliminary data.</text>
</comment>
<dbReference type="CDD" id="cd00130">
    <property type="entry name" value="PAS"/>
    <property type="match status" value="2"/>
</dbReference>
<dbReference type="InterPro" id="IPR013656">
    <property type="entry name" value="PAS_4"/>
</dbReference>
<accession>A0A423NER9</accession>
<dbReference type="GO" id="GO:0007165">
    <property type="term" value="P:signal transduction"/>
    <property type="evidence" value="ECO:0007669"/>
    <property type="project" value="UniProtKB-KW"/>
</dbReference>
<proteinExistence type="predicted"/>
<dbReference type="SUPFAM" id="SSF58104">
    <property type="entry name" value="Methyl-accepting chemotaxis protein (MCP) signaling domain"/>
    <property type="match status" value="1"/>
</dbReference>
<dbReference type="InterPro" id="IPR004089">
    <property type="entry name" value="MCPsignal_dom"/>
</dbReference>
<comment type="subcellular location">
    <subcellularLocation>
        <location evidence="1">Cell membrane</location>
    </subcellularLocation>
</comment>
<evidence type="ECO:0000313" key="13">
    <source>
        <dbReference type="EMBL" id="RON96727.1"/>
    </source>
</evidence>
<evidence type="ECO:0000256" key="9">
    <source>
        <dbReference type="PROSITE-ProRule" id="PRU00284"/>
    </source>
</evidence>
<keyword evidence="7" id="KW-0472">Membrane</keyword>
<dbReference type="Gene3D" id="1.10.287.950">
    <property type="entry name" value="Methyl-accepting chemotaxis protein"/>
    <property type="match status" value="1"/>
</dbReference>
<keyword evidence="10" id="KW-0175">Coiled coil</keyword>
<feature type="domain" description="PAC" evidence="12">
    <location>
        <begin position="92"/>
        <end position="144"/>
    </location>
</feature>
<dbReference type="NCBIfam" id="TIGR00229">
    <property type="entry name" value="sensory_box"/>
    <property type="match status" value="2"/>
</dbReference>
<gene>
    <name evidence="13" type="ORF">BK674_24610</name>
</gene>
<keyword evidence="3" id="KW-0488">Methylation</keyword>
<evidence type="ECO:0000259" key="12">
    <source>
        <dbReference type="PROSITE" id="PS50113"/>
    </source>
</evidence>
<dbReference type="EMBL" id="MOCA01000009">
    <property type="protein sequence ID" value="RON96727.1"/>
    <property type="molecule type" value="Genomic_DNA"/>
</dbReference>
<keyword evidence="8 9" id="KW-0807">Transducer</keyword>
<evidence type="ECO:0000256" key="4">
    <source>
        <dbReference type="ARBA" id="ARBA00022692"/>
    </source>
</evidence>
<evidence type="ECO:0000256" key="7">
    <source>
        <dbReference type="ARBA" id="ARBA00023136"/>
    </source>
</evidence>
<keyword evidence="2" id="KW-1003">Cell membrane</keyword>
<evidence type="ECO:0000313" key="14">
    <source>
        <dbReference type="Proteomes" id="UP000284207"/>
    </source>
</evidence>
<dbReference type="SMART" id="SM00091">
    <property type="entry name" value="PAS"/>
    <property type="match status" value="2"/>
</dbReference>
<reference evidence="13 14" key="1">
    <citation type="submission" date="2016-10" db="EMBL/GenBank/DDBJ databases">
        <title>Comparative genome analysis of multiple Pseudomonas spp. focuses on biocontrol and plant growth promoting traits.</title>
        <authorList>
            <person name="Tao X.-Y."/>
            <person name="Taylor C.G."/>
        </authorList>
    </citation>
    <scope>NUCLEOTIDE SEQUENCE [LARGE SCALE GENOMIC DNA]</scope>
    <source>
        <strain evidence="13 14">36B3</strain>
    </source>
</reference>
<dbReference type="Proteomes" id="UP000284207">
    <property type="component" value="Unassembled WGS sequence"/>
</dbReference>
<dbReference type="PANTHER" id="PTHR32089:SF112">
    <property type="entry name" value="LYSOZYME-LIKE PROTEIN-RELATED"/>
    <property type="match status" value="1"/>
</dbReference>
<dbReference type="SUPFAM" id="SSF55785">
    <property type="entry name" value="PYP-like sensor domain (PAS domain)"/>
    <property type="match status" value="2"/>
</dbReference>
<evidence type="ECO:0000259" key="11">
    <source>
        <dbReference type="PROSITE" id="PS50111"/>
    </source>
</evidence>
<dbReference type="SMART" id="SM00086">
    <property type="entry name" value="PAC"/>
    <property type="match status" value="2"/>
</dbReference>
<dbReference type="Pfam" id="PF08448">
    <property type="entry name" value="PAS_4"/>
    <property type="match status" value="1"/>
</dbReference>
<protein>
    <submittedName>
        <fullName evidence="13">Chemotaxis protein</fullName>
    </submittedName>
</protein>
<sequence length="438" mass="48151">MFNTRLKQELAALREELSSLVQVKESLESEMLALTLEPDGRIRSVNQNFLNEMFYKSQDLIGRAIEDIVPAHVKTDEFHQRFKNSMSRGEHFAGAVRLLRGNGGEAWLRSIVQPVRASDGRIRHISFYASDLTRTIEASREHENLIGALVRSTAVIEFDLSGNVLSANDRFLNGMGYSLAQIKGKHHRTFCAPEEYNSAEYQNFWRRLNSGEFVAGRFKRIDSHGRTVWLEASYNPVVDANDKLYKVVKFATVITDQVNREQAVADAASIAYSTSQQTDSTAQRGTTVVTEAVNVMRDLSRHMQAAGEGIEALNEQSLVIGTIVKTISGIAEQTNLLALNAAIEAARAGEQGRGFAVVADEVRQLASRTSQATDEIVGVVRQNQEMARSAVALMTDGKLQAEQGLALAAEAGTVIVEIQDGAQKVVDAVGQFANQLSH</sequence>
<dbReference type="AlphaFoldDB" id="A0A423NER9"/>
<dbReference type="InterPro" id="IPR000014">
    <property type="entry name" value="PAS"/>
</dbReference>
<dbReference type="GO" id="GO:0016301">
    <property type="term" value="F:kinase activity"/>
    <property type="evidence" value="ECO:0007669"/>
    <property type="project" value="UniProtKB-KW"/>
</dbReference>
<dbReference type="GO" id="GO:0005886">
    <property type="term" value="C:plasma membrane"/>
    <property type="evidence" value="ECO:0007669"/>
    <property type="project" value="UniProtKB-SubCell"/>
</dbReference>
<dbReference type="PROSITE" id="PS50111">
    <property type="entry name" value="CHEMOTAXIS_TRANSDUC_2"/>
    <property type="match status" value="1"/>
</dbReference>
<evidence type="ECO:0000256" key="8">
    <source>
        <dbReference type="ARBA" id="ARBA00023224"/>
    </source>
</evidence>